<dbReference type="FunFam" id="1.10.510.10:FF:000459">
    <property type="entry name" value="Casein kinase II subunit alpha"/>
    <property type="match status" value="1"/>
</dbReference>
<evidence type="ECO:0000259" key="12">
    <source>
        <dbReference type="PROSITE" id="PS50011"/>
    </source>
</evidence>
<feature type="compositionally biased region" description="Polar residues" evidence="11">
    <location>
        <begin position="74"/>
        <end position="92"/>
    </location>
</feature>
<keyword evidence="14" id="KW-1185">Reference proteome</keyword>
<evidence type="ECO:0000256" key="11">
    <source>
        <dbReference type="SAM" id="MobiDB-lite"/>
    </source>
</evidence>
<reference evidence="13 14" key="1">
    <citation type="journal article" date="2016" name="Genome Announc.">
        <title>Draft Whole-Genome Sequence of Trichoderma gamsii T6085, a Promising Biocontrol Agent of Fusarium Head Blight on Wheat.</title>
        <authorList>
            <person name="Baroncelli R."/>
            <person name="Zapparata A."/>
            <person name="Piaggeschi G."/>
            <person name="Sarrocco S."/>
            <person name="Vannacci G."/>
        </authorList>
    </citation>
    <scope>NUCLEOTIDE SEQUENCE [LARGE SCALE GENOMIC DNA]</scope>
    <source>
        <strain evidence="13 14">T6085</strain>
    </source>
</reference>
<feature type="binding site" evidence="10">
    <location>
        <position position="322"/>
    </location>
    <ligand>
        <name>ATP</name>
        <dbReference type="ChEBI" id="CHEBI:30616"/>
    </ligand>
</feature>
<keyword evidence="2" id="KW-0723">Serine/threonine-protein kinase</keyword>
<evidence type="ECO:0000256" key="10">
    <source>
        <dbReference type="PROSITE-ProRule" id="PRU10141"/>
    </source>
</evidence>
<dbReference type="InterPro" id="IPR017441">
    <property type="entry name" value="Protein_kinase_ATP_BS"/>
</dbReference>
<dbReference type="Gene3D" id="1.10.510.10">
    <property type="entry name" value="Transferase(Phosphotransferase) domain 1"/>
    <property type="match status" value="1"/>
</dbReference>
<dbReference type="InterPro" id="IPR000719">
    <property type="entry name" value="Prot_kinase_dom"/>
</dbReference>
<evidence type="ECO:0000256" key="4">
    <source>
        <dbReference type="ARBA" id="ARBA00022741"/>
    </source>
</evidence>
<proteinExistence type="predicted"/>
<dbReference type="EMBL" id="JPDN02000023">
    <property type="protein sequence ID" value="PON24485.1"/>
    <property type="molecule type" value="Genomic_DNA"/>
</dbReference>
<evidence type="ECO:0000313" key="14">
    <source>
        <dbReference type="Proteomes" id="UP000054821"/>
    </source>
</evidence>
<dbReference type="GO" id="GO:0005956">
    <property type="term" value="C:protein kinase CK2 complex"/>
    <property type="evidence" value="ECO:0007669"/>
    <property type="project" value="TreeGrafter"/>
</dbReference>
<dbReference type="AlphaFoldDB" id="A0A2P4ZJP7"/>
<dbReference type="GO" id="GO:0006357">
    <property type="term" value="P:regulation of transcription by RNA polymerase II"/>
    <property type="evidence" value="ECO:0007669"/>
    <property type="project" value="UniProtKB-ARBA"/>
</dbReference>
<evidence type="ECO:0000256" key="7">
    <source>
        <dbReference type="ARBA" id="ARBA00023242"/>
    </source>
</evidence>
<dbReference type="GO" id="GO:0005829">
    <property type="term" value="C:cytosol"/>
    <property type="evidence" value="ECO:0007669"/>
    <property type="project" value="TreeGrafter"/>
</dbReference>
<dbReference type="InterPro" id="IPR045216">
    <property type="entry name" value="CK2_alpha"/>
</dbReference>
<dbReference type="FunFam" id="3.30.200.20:FF:000088">
    <property type="entry name" value="Casein kinase II subunit alpha"/>
    <property type="match status" value="1"/>
</dbReference>
<sequence>MEEHLNTFVAANSKEKGKQPLSIRFLNLTNPNDATKSDALTAIRSHVARNTHGRKQESRRTHLEIRQYRPATRGNKTNNVWSPGKTGTQLSRKTSEVNLPVVPNPQTFVTSHRRNPFQTTFRNVTDSEDSLIDHYITYVIDHGYTDCIHNETEQLLLQNVRSRFVPWSLTERGLQAGLLMAACRSLLTLHPENETYKVSLLKYKSECIEILRAALSNPDHCISDHTIALALVLSTEEKNGVADRSHLWMVFLRNATSAHQLSGGSTDHRSLNTAINTFVQIRSHVKQYQCDDYEIVRKIGTGKHADLFEGVRVTDYTRCILKPAKQVGRDRIEREVNILRSLRGGVNIPLLYDVIRYSPLELPSLALEYVENIDFRSLYPKLSSDDVRYYIKELLKALQFSHSKSIMHRNIRPHIIRIDPTQRKLCLFGWDYAEVYEPNSLYSARVGAVFHRAPELVLYHERYDLSVDMWSVGVMLASMTFRKEPFFHGAGISLQLERMARVLGTNGLLNLVEKYDIEMPPVGLEDIPYFEKAPWQNLFNEDNERYASAEVVDLLDKLLRWDPEERITADNALRHAYFG</sequence>
<dbReference type="GO" id="GO:0004674">
    <property type="term" value="F:protein serine/threonine kinase activity"/>
    <property type="evidence" value="ECO:0007669"/>
    <property type="project" value="UniProtKB-KW"/>
</dbReference>
<dbReference type="STRING" id="398673.A0A2P4ZJP7"/>
<dbReference type="GeneID" id="29986888"/>
<keyword evidence="4 10" id="KW-0547">Nucleotide-binding</keyword>
<dbReference type="InterPro" id="IPR011009">
    <property type="entry name" value="Kinase-like_dom_sf"/>
</dbReference>
<evidence type="ECO:0000256" key="2">
    <source>
        <dbReference type="ARBA" id="ARBA00022527"/>
    </source>
</evidence>
<feature type="domain" description="Protein kinase" evidence="12">
    <location>
        <begin position="293"/>
        <end position="578"/>
    </location>
</feature>
<evidence type="ECO:0000256" key="9">
    <source>
        <dbReference type="ARBA" id="ARBA00048679"/>
    </source>
</evidence>
<dbReference type="CDD" id="cd14132">
    <property type="entry name" value="STKc_CK2_alpha"/>
    <property type="match status" value="1"/>
</dbReference>
<comment type="catalytic activity">
    <reaction evidence="8">
        <text>L-threonyl-[protein] + ATP = O-phospho-L-threonyl-[protein] + ADP + H(+)</text>
        <dbReference type="Rhea" id="RHEA:46608"/>
        <dbReference type="Rhea" id="RHEA-COMP:11060"/>
        <dbReference type="Rhea" id="RHEA-COMP:11605"/>
        <dbReference type="ChEBI" id="CHEBI:15378"/>
        <dbReference type="ChEBI" id="CHEBI:30013"/>
        <dbReference type="ChEBI" id="CHEBI:30616"/>
        <dbReference type="ChEBI" id="CHEBI:61977"/>
        <dbReference type="ChEBI" id="CHEBI:456216"/>
        <dbReference type="EC" id="2.7.11.1"/>
    </reaction>
</comment>
<dbReference type="GO" id="GO:0005524">
    <property type="term" value="F:ATP binding"/>
    <property type="evidence" value="ECO:0007669"/>
    <property type="project" value="UniProtKB-UniRule"/>
</dbReference>
<evidence type="ECO:0000313" key="13">
    <source>
        <dbReference type="EMBL" id="PON24485.1"/>
    </source>
</evidence>
<evidence type="ECO:0000256" key="1">
    <source>
        <dbReference type="ARBA" id="ARBA00012513"/>
    </source>
</evidence>
<accession>A0A2P4ZJP7</accession>
<evidence type="ECO:0000256" key="5">
    <source>
        <dbReference type="ARBA" id="ARBA00022777"/>
    </source>
</evidence>
<dbReference type="SUPFAM" id="SSF56112">
    <property type="entry name" value="Protein kinase-like (PK-like)"/>
    <property type="match status" value="1"/>
</dbReference>
<dbReference type="GO" id="GO:0005730">
    <property type="term" value="C:nucleolus"/>
    <property type="evidence" value="ECO:0007669"/>
    <property type="project" value="UniProtKB-ARBA"/>
</dbReference>
<protein>
    <recommendedName>
        <fullName evidence="1">non-specific serine/threonine protein kinase</fullName>
        <ecNumber evidence="1">2.7.11.1</ecNumber>
    </recommendedName>
</protein>
<keyword evidence="5 13" id="KW-0418">Kinase</keyword>
<evidence type="ECO:0000256" key="3">
    <source>
        <dbReference type="ARBA" id="ARBA00022679"/>
    </source>
</evidence>
<comment type="catalytic activity">
    <reaction evidence="9">
        <text>L-seryl-[protein] + ATP = O-phospho-L-seryl-[protein] + ADP + H(+)</text>
        <dbReference type="Rhea" id="RHEA:17989"/>
        <dbReference type="Rhea" id="RHEA-COMP:9863"/>
        <dbReference type="Rhea" id="RHEA-COMP:11604"/>
        <dbReference type="ChEBI" id="CHEBI:15378"/>
        <dbReference type="ChEBI" id="CHEBI:29999"/>
        <dbReference type="ChEBI" id="CHEBI:30616"/>
        <dbReference type="ChEBI" id="CHEBI:83421"/>
        <dbReference type="ChEBI" id="CHEBI:456216"/>
        <dbReference type="EC" id="2.7.11.1"/>
    </reaction>
</comment>
<keyword evidence="6 10" id="KW-0067">ATP-binding</keyword>
<dbReference type="EC" id="2.7.11.1" evidence="1"/>
<dbReference type="Pfam" id="PF00069">
    <property type="entry name" value="Pkinase"/>
    <property type="match status" value="1"/>
</dbReference>
<dbReference type="InterPro" id="IPR021858">
    <property type="entry name" value="Fun_TF"/>
</dbReference>
<organism evidence="13 14">
    <name type="scientific">Trichoderma gamsii</name>
    <dbReference type="NCBI Taxonomy" id="398673"/>
    <lineage>
        <taxon>Eukaryota</taxon>
        <taxon>Fungi</taxon>
        <taxon>Dikarya</taxon>
        <taxon>Ascomycota</taxon>
        <taxon>Pezizomycotina</taxon>
        <taxon>Sordariomycetes</taxon>
        <taxon>Hypocreomycetidae</taxon>
        <taxon>Hypocreales</taxon>
        <taxon>Hypocreaceae</taxon>
        <taxon>Trichoderma</taxon>
    </lineage>
</organism>
<dbReference type="PANTHER" id="PTHR24054:SF0">
    <property type="entry name" value="CASEIN KINASE II SUBUNIT ALPHA"/>
    <property type="match status" value="1"/>
</dbReference>
<dbReference type="RefSeq" id="XP_024405340.1">
    <property type="nucleotide sequence ID" value="XM_024549954.1"/>
</dbReference>
<evidence type="ECO:0000256" key="6">
    <source>
        <dbReference type="ARBA" id="ARBA00022840"/>
    </source>
</evidence>
<keyword evidence="7" id="KW-0539">Nucleus</keyword>
<evidence type="ECO:0000256" key="8">
    <source>
        <dbReference type="ARBA" id="ARBA00047899"/>
    </source>
</evidence>
<dbReference type="PANTHER" id="PTHR24054">
    <property type="entry name" value="CASEIN KINASE II SUBUNIT ALPHA"/>
    <property type="match status" value="1"/>
</dbReference>
<dbReference type="GO" id="GO:0051726">
    <property type="term" value="P:regulation of cell cycle"/>
    <property type="evidence" value="ECO:0007669"/>
    <property type="project" value="TreeGrafter"/>
</dbReference>
<dbReference type="Pfam" id="PF11951">
    <property type="entry name" value="Fungal_trans_2"/>
    <property type="match status" value="1"/>
</dbReference>
<dbReference type="SMART" id="SM00220">
    <property type="entry name" value="S_TKc"/>
    <property type="match status" value="1"/>
</dbReference>
<dbReference type="Proteomes" id="UP000054821">
    <property type="component" value="Unassembled WGS sequence"/>
</dbReference>
<feature type="region of interest" description="Disordered" evidence="11">
    <location>
        <begin position="73"/>
        <end position="94"/>
    </location>
</feature>
<keyword evidence="3" id="KW-0808">Transferase</keyword>
<dbReference type="Gene3D" id="3.30.200.20">
    <property type="entry name" value="Phosphorylase Kinase, domain 1"/>
    <property type="match status" value="1"/>
</dbReference>
<name>A0A2P4ZJP7_9HYPO</name>
<dbReference type="PROSITE" id="PS50011">
    <property type="entry name" value="PROTEIN_KINASE_DOM"/>
    <property type="match status" value="1"/>
</dbReference>
<dbReference type="PROSITE" id="PS00107">
    <property type="entry name" value="PROTEIN_KINASE_ATP"/>
    <property type="match status" value="1"/>
</dbReference>
<comment type="caution">
    <text evidence="13">The sequence shown here is derived from an EMBL/GenBank/DDBJ whole genome shotgun (WGS) entry which is preliminary data.</text>
</comment>
<gene>
    <name evidence="13" type="ORF">TGAM01_v206817</name>
</gene>